<dbReference type="GO" id="GO:0004519">
    <property type="term" value="F:endonuclease activity"/>
    <property type="evidence" value="ECO:0007669"/>
    <property type="project" value="UniProtKB-KW"/>
</dbReference>
<dbReference type="Gene3D" id="1.10.30.50">
    <property type="match status" value="1"/>
</dbReference>
<sequence>MVRTARRRVTVKPVIDLAAEDATEAHPFTTAMREKIALRDRTCVFPYCTWPAHPYRRGVGSEETGWSVDHDHVVAFAAGGATSTANGAPLCRVHHNLKTHAGWRYRVVGTRSYLWSSPHGYRYRRDRDGGTTDLGHPRPPAPSPGDWPSRAEPLSTSIPAALGPSRRLRGRLPWERDRAPAPPVGDAAGAVGSAPPF</sequence>
<dbReference type="EMBL" id="QOUI01000006">
    <property type="protein sequence ID" value="RCK69425.1"/>
    <property type="molecule type" value="Genomic_DNA"/>
</dbReference>
<feature type="compositionally biased region" description="Low complexity" evidence="1">
    <location>
        <begin position="184"/>
        <end position="197"/>
    </location>
</feature>
<keyword evidence="2" id="KW-0540">Nuclease</keyword>
<evidence type="ECO:0000313" key="2">
    <source>
        <dbReference type="EMBL" id="RCK69425.1"/>
    </source>
</evidence>
<dbReference type="CDD" id="cd00085">
    <property type="entry name" value="HNHc"/>
    <property type="match status" value="1"/>
</dbReference>
<evidence type="ECO:0000313" key="3">
    <source>
        <dbReference type="Proteomes" id="UP000252770"/>
    </source>
</evidence>
<keyword evidence="3" id="KW-1185">Reference proteome</keyword>
<organism evidence="2 3">
    <name type="scientific">Desertihabitans brevis</name>
    <dbReference type="NCBI Taxonomy" id="2268447"/>
    <lineage>
        <taxon>Bacteria</taxon>
        <taxon>Bacillati</taxon>
        <taxon>Actinomycetota</taxon>
        <taxon>Actinomycetes</taxon>
        <taxon>Propionibacteriales</taxon>
        <taxon>Propionibacteriaceae</taxon>
        <taxon>Desertihabitans</taxon>
    </lineage>
</organism>
<keyword evidence="2" id="KW-0255">Endonuclease</keyword>
<name>A0A367YU56_9ACTN</name>
<dbReference type="InterPro" id="IPR003615">
    <property type="entry name" value="HNH_nuc"/>
</dbReference>
<dbReference type="AlphaFoldDB" id="A0A367YU56"/>
<evidence type="ECO:0000256" key="1">
    <source>
        <dbReference type="SAM" id="MobiDB-lite"/>
    </source>
</evidence>
<proteinExistence type="predicted"/>
<dbReference type="Proteomes" id="UP000252770">
    <property type="component" value="Unassembled WGS sequence"/>
</dbReference>
<accession>A0A367YU56</accession>
<protein>
    <submittedName>
        <fullName evidence="2">HNH endonuclease</fullName>
    </submittedName>
</protein>
<keyword evidence="2" id="KW-0378">Hydrolase</keyword>
<gene>
    <name evidence="2" type="ORF">DT076_11105</name>
</gene>
<feature type="region of interest" description="Disordered" evidence="1">
    <location>
        <begin position="126"/>
        <end position="197"/>
    </location>
</feature>
<reference evidence="2 3" key="1">
    <citation type="submission" date="2018-07" db="EMBL/GenBank/DDBJ databases">
        <title>Desertimonas flava gen. nov. sp. nov.</title>
        <authorList>
            <person name="Liu S."/>
        </authorList>
    </citation>
    <scope>NUCLEOTIDE SEQUENCE [LARGE SCALE GENOMIC DNA]</scope>
    <source>
        <strain evidence="2 3">16Sb5-5</strain>
    </source>
</reference>
<comment type="caution">
    <text evidence="2">The sequence shown here is derived from an EMBL/GenBank/DDBJ whole genome shotgun (WGS) entry which is preliminary data.</text>
</comment>